<dbReference type="EMBL" id="ML978723">
    <property type="protein sequence ID" value="KAF2086732.1"/>
    <property type="molecule type" value="Genomic_DNA"/>
</dbReference>
<gene>
    <name evidence="2" type="ORF">K490DRAFT_15904</name>
</gene>
<evidence type="ECO:0000313" key="3">
    <source>
        <dbReference type="Proteomes" id="UP000799776"/>
    </source>
</evidence>
<accession>A0A9P4LW58</accession>
<feature type="region of interest" description="Disordered" evidence="1">
    <location>
        <begin position="314"/>
        <end position="390"/>
    </location>
</feature>
<comment type="caution">
    <text evidence="2">The sequence shown here is derived from an EMBL/GenBank/DDBJ whole genome shotgun (WGS) entry which is preliminary data.</text>
</comment>
<feature type="compositionally biased region" description="Basic and acidic residues" evidence="1">
    <location>
        <begin position="170"/>
        <end position="183"/>
    </location>
</feature>
<dbReference type="Proteomes" id="UP000799776">
    <property type="component" value="Unassembled WGS sequence"/>
</dbReference>
<feature type="region of interest" description="Disordered" evidence="1">
    <location>
        <begin position="83"/>
        <end position="295"/>
    </location>
</feature>
<proteinExistence type="predicted"/>
<evidence type="ECO:0000313" key="2">
    <source>
        <dbReference type="EMBL" id="KAF2086732.1"/>
    </source>
</evidence>
<feature type="non-terminal residue" evidence="2">
    <location>
        <position position="425"/>
    </location>
</feature>
<feature type="compositionally biased region" description="Basic and acidic residues" evidence="1">
    <location>
        <begin position="121"/>
        <end position="162"/>
    </location>
</feature>
<dbReference type="OrthoDB" id="3595585at2759"/>
<name>A0A9P4LW58_9PEZI</name>
<feature type="compositionally biased region" description="Basic residues" evidence="1">
    <location>
        <begin position="100"/>
        <end position="110"/>
    </location>
</feature>
<sequence>ANATTRLHITPFNPTLLKTYLPPSVLPSATGISYHATQTFPEKGFGYVEIPTMDAQKLKKKFNGSILKGAKVRIEDARPEKRKRVLEDQIDNGGEEKTEKSKKRLKKPKRTEKLVTGFELPDERHVKRGWTEPEVHGKAHKDAKARDKKDKKDKKRKAEPSKSKSKQGKTSRDIVIHEFEKTTKHATFLKGTQISKDAKPAAEYVEGKGWVDEDGNVVEPEPEQRQKRRDARKARKAAELRDVVQNDGAPPTDTKQIEPQDVAPQEESKEVHPLEALFKRPKAPETGSPSKLAPINTSFSFFDAEAEEDDLGELPAQTPHTFQDRQVRGIRSAAPTPDTAAIGKKFLPPWRDEDEDEEGDSRMADASNVPASANADAEKEELPQSDFAKHFWEKRGDYNRAWKKRRRDSMKQKRQRDNRKVGRRV</sequence>
<dbReference type="AlphaFoldDB" id="A0A9P4LW58"/>
<feature type="compositionally biased region" description="Basic residues" evidence="1">
    <location>
        <begin position="226"/>
        <end position="235"/>
    </location>
</feature>
<reference evidence="2" key="1">
    <citation type="journal article" date="2020" name="Stud. Mycol.">
        <title>101 Dothideomycetes genomes: a test case for predicting lifestyles and emergence of pathogens.</title>
        <authorList>
            <person name="Haridas S."/>
            <person name="Albert R."/>
            <person name="Binder M."/>
            <person name="Bloem J."/>
            <person name="Labutti K."/>
            <person name="Salamov A."/>
            <person name="Andreopoulos B."/>
            <person name="Baker S."/>
            <person name="Barry K."/>
            <person name="Bills G."/>
            <person name="Bluhm B."/>
            <person name="Cannon C."/>
            <person name="Castanera R."/>
            <person name="Culley D."/>
            <person name="Daum C."/>
            <person name="Ezra D."/>
            <person name="Gonzalez J."/>
            <person name="Henrissat B."/>
            <person name="Kuo A."/>
            <person name="Liang C."/>
            <person name="Lipzen A."/>
            <person name="Lutzoni F."/>
            <person name="Magnuson J."/>
            <person name="Mondo S."/>
            <person name="Nolan M."/>
            <person name="Ohm R."/>
            <person name="Pangilinan J."/>
            <person name="Park H.-J."/>
            <person name="Ramirez L."/>
            <person name="Alfaro M."/>
            <person name="Sun H."/>
            <person name="Tritt A."/>
            <person name="Yoshinaga Y."/>
            <person name="Zwiers L.-H."/>
            <person name="Turgeon B."/>
            <person name="Goodwin S."/>
            <person name="Spatafora J."/>
            <person name="Crous P."/>
            <person name="Grigoriev I."/>
        </authorList>
    </citation>
    <scope>NUCLEOTIDE SEQUENCE</scope>
    <source>
        <strain evidence="2">CBS 121410</strain>
    </source>
</reference>
<feature type="non-terminal residue" evidence="2">
    <location>
        <position position="1"/>
    </location>
</feature>
<keyword evidence="3" id="KW-1185">Reference proteome</keyword>
<feature type="compositionally biased region" description="Basic and acidic residues" evidence="1">
    <location>
        <begin position="196"/>
        <end position="211"/>
    </location>
</feature>
<organism evidence="2 3">
    <name type="scientific">Saccharata proteae CBS 121410</name>
    <dbReference type="NCBI Taxonomy" id="1314787"/>
    <lineage>
        <taxon>Eukaryota</taxon>
        <taxon>Fungi</taxon>
        <taxon>Dikarya</taxon>
        <taxon>Ascomycota</taxon>
        <taxon>Pezizomycotina</taxon>
        <taxon>Dothideomycetes</taxon>
        <taxon>Dothideomycetes incertae sedis</taxon>
        <taxon>Botryosphaeriales</taxon>
        <taxon>Saccharataceae</taxon>
        <taxon>Saccharata</taxon>
    </lineage>
</organism>
<evidence type="ECO:0008006" key="4">
    <source>
        <dbReference type="Google" id="ProtNLM"/>
    </source>
</evidence>
<evidence type="ECO:0000256" key="1">
    <source>
        <dbReference type="SAM" id="MobiDB-lite"/>
    </source>
</evidence>
<feature type="region of interest" description="Disordered" evidence="1">
    <location>
        <begin position="402"/>
        <end position="425"/>
    </location>
</feature>
<feature type="compositionally biased region" description="Basic and acidic residues" evidence="1">
    <location>
        <begin position="376"/>
        <end position="390"/>
    </location>
</feature>
<protein>
    <recommendedName>
        <fullName evidence="4">RRM domain-containing protein</fullName>
    </recommendedName>
</protein>